<accession>A0A834XDB9</accession>
<dbReference type="OrthoDB" id="513929at2759"/>
<gene>
    <name evidence="2" type="ORF">G2W53_000155</name>
</gene>
<evidence type="ECO:0000256" key="1">
    <source>
        <dbReference type="SAM" id="Phobius"/>
    </source>
</evidence>
<organism evidence="2 3">
    <name type="scientific">Senna tora</name>
    <dbReference type="NCBI Taxonomy" id="362788"/>
    <lineage>
        <taxon>Eukaryota</taxon>
        <taxon>Viridiplantae</taxon>
        <taxon>Streptophyta</taxon>
        <taxon>Embryophyta</taxon>
        <taxon>Tracheophyta</taxon>
        <taxon>Spermatophyta</taxon>
        <taxon>Magnoliopsida</taxon>
        <taxon>eudicotyledons</taxon>
        <taxon>Gunneridae</taxon>
        <taxon>Pentapetalae</taxon>
        <taxon>rosids</taxon>
        <taxon>fabids</taxon>
        <taxon>Fabales</taxon>
        <taxon>Fabaceae</taxon>
        <taxon>Caesalpinioideae</taxon>
        <taxon>Cassia clade</taxon>
        <taxon>Senna</taxon>
    </lineage>
</organism>
<proteinExistence type="predicted"/>
<reference evidence="2" key="1">
    <citation type="submission" date="2020-09" db="EMBL/GenBank/DDBJ databases">
        <title>Genome-Enabled Discovery of Anthraquinone Biosynthesis in Senna tora.</title>
        <authorList>
            <person name="Kang S.-H."/>
            <person name="Pandey R.P."/>
            <person name="Lee C.-M."/>
            <person name="Sim J.-S."/>
            <person name="Jeong J.-T."/>
            <person name="Choi B.-S."/>
            <person name="Jung M."/>
            <person name="Ginzburg D."/>
            <person name="Zhao K."/>
            <person name="Won S.Y."/>
            <person name="Oh T.-J."/>
            <person name="Yu Y."/>
            <person name="Kim N.-H."/>
            <person name="Lee O.R."/>
            <person name="Lee T.-H."/>
            <person name="Bashyal P."/>
            <person name="Kim T.-S."/>
            <person name="Lee W.-H."/>
            <person name="Kawkins C."/>
            <person name="Kim C.-K."/>
            <person name="Kim J.S."/>
            <person name="Ahn B.O."/>
            <person name="Rhee S.Y."/>
            <person name="Sohng J.K."/>
        </authorList>
    </citation>
    <scope>NUCLEOTIDE SEQUENCE</scope>
    <source>
        <tissue evidence="2">Leaf</tissue>
    </source>
</reference>
<feature type="transmembrane region" description="Helical" evidence="1">
    <location>
        <begin position="112"/>
        <end position="131"/>
    </location>
</feature>
<keyword evidence="1" id="KW-0812">Transmembrane</keyword>
<keyword evidence="2" id="KW-0808">Transferase</keyword>
<dbReference type="GO" id="GO:0016740">
    <property type="term" value="F:transferase activity"/>
    <property type="evidence" value="ECO:0007669"/>
    <property type="project" value="UniProtKB-KW"/>
</dbReference>
<keyword evidence="3" id="KW-1185">Reference proteome</keyword>
<dbReference type="PANTHER" id="PTHR37224">
    <property type="entry name" value="OS02G0804400 PROTEIN"/>
    <property type="match status" value="1"/>
</dbReference>
<comment type="caution">
    <text evidence="2">The sequence shown here is derived from an EMBL/GenBank/DDBJ whole genome shotgun (WGS) entry which is preliminary data.</text>
</comment>
<feature type="transmembrane region" description="Helical" evidence="1">
    <location>
        <begin position="82"/>
        <end position="100"/>
    </location>
</feature>
<evidence type="ECO:0000313" key="3">
    <source>
        <dbReference type="Proteomes" id="UP000634136"/>
    </source>
</evidence>
<evidence type="ECO:0000313" key="2">
    <source>
        <dbReference type="EMBL" id="KAF7843250.1"/>
    </source>
</evidence>
<name>A0A834XDB9_9FABA</name>
<dbReference type="Proteomes" id="UP000634136">
    <property type="component" value="Unassembled WGS sequence"/>
</dbReference>
<dbReference type="EMBL" id="JAAIUW010000001">
    <property type="protein sequence ID" value="KAF7843250.1"/>
    <property type="molecule type" value="Genomic_DNA"/>
</dbReference>
<sequence length="140" mass="15050">MAVTAATNIGAWSFSFAGRVSCRKKLLGITNYIYENPIRISATTSDKSFSIRALDPRGGSKETEENSRNSTDVFISKEDVGYLSKLLVGSVVGAAAIKYGSAVFPEITTPNIVLALIMILTPMIVAVFLLIKESSLNRGD</sequence>
<keyword evidence="1" id="KW-1133">Transmembrane helix</keyword>
<keyword evidence="1" id="KW-0472">Membrane</keyword>
<protein>
    <submittedName>
        <fullName evidence="2">Homoserine O-acetyltransferase</fullName>
    </submittedName>
</protein>
<dbReference type="AlphaFoldDB" id="A0A834XDB9"/>